<reference evidence="1" key="1">
    <citation type="journal article" date="2008" name="BMC Genomics">
        <title>A conifer genomics resource of 200,000 spruce (Picea spp.) ESTs and 6,464 high-quality, sequence-finished full-length cDNAs for Sitka spruce (Picea sitchensis).</title>
        <authorList>
            <person name="Ralph S.G."/>
            <person name="Chun H.J."/>
            <person name="Kolosova N."/>
            <person name="Cooper D."/>
            <person name="Oddy C."/>
            <person name="Ritland C.E."/>
            <person name="Kirkpatrick R."/>
            <person name="Moore R."/>
            <person name="Barber S."/>
            <person name="Holt R.A."/>
            <person name="Jones S.J."/>
            <person name="Marra M.A."/>
            <person name="Douglas C.J."/>
            <person name="Ritland K."/>
            <person name="Bohlmann J."/>
        </authorList>
    </citation>
    <scope>NUCLEOTIDE SEQUENCE</scope>
    <source>
        <tissue evidence="1">Bark</tissue>
        <tissue evidence="2">Green portion of the leader tissue</tissue>
    </source>
</reference>
<proteinExistence type="evidence at transcript level"/>
<dbReference type="EMBL" id="EF084105">
    <property type="protein sequence ID" value="ABK23435.1"/>
    <property type="molecule type" value="mRNA"/>
</dbReference>
<accession>A9NS24</accession>
<evidence type="ECO:0000313" key="2">
    <source>
        <dbReference type="EMBL" id="ABK23859.1"/>
    </source>
</evidence>
<dbReference type="PANTHER" id="PTHR33265">
    <property type="entry name" value="AVR9/CF-9 RAPIDLY ELICITED PROTEIN-RELATED"/>
    <property type="match status" value="1"/>
</dbReference>
<dbReference type="AlphaFoldDB" id="A9NS24"/>
<dbReference type="InterPro" id="IPR008480">
    <property type="entry name" value="DUF761_pln"/>
</dbReference>
<dbReference type="EMBL" id="EF084544">
    <property type="protein sequence ID" value="ABK23859.1"/>
    <property type="molecule type" value="mRNA"/>
</dbReference>
<name>A9NS24_PICSI</name>
<protein>
    <recommendedName>
        <fullName evidence="3">DUF761 domain-containing protein</fullName>
    </recommendedName>
</protein>
<dbReference type="Pfam" id="PF05553">
    <property type="entry name" value="DUF761"/>
    <property type="match status" value="1"/>
</dbReference>
<sequence length="208" mass="24562">MEVHSTVNHASAKRLWNVLRIAFFMIRKGLISKRKMLMDMHFMMERGKVYGRSLRNLVFHHSRGNNHGGFGLQDYEFSCSNSPAIFHMTKRKHHYFPTHILHFPCINQHQVEDKEEPSTTVLPQLDYSNEYFSKDCLDQNDLPAIQKLSPLLSPLCRRISNSSREDQDYGHQVDRQAEEFIAKFYEQLRLQNRMSLLQYQEMLDRGTA</sequence>
<organism evidence="1">
    <name type="scientific">Picea sitchensis</name>
    <name type="common">Sitka spruce</name>
    <name type="synonym">Pinus sitchensis</name>
    <dbReference type="NCBI Taxonomy" id="3332"/>
    <lineage>
        <taxon>Eukaryota</taxon>
        <taxon>Viridiplantae</taxon>
        <taxon>Streptophyta</taxon>
        <taxon>Embryophyta</taxon>
        <taxon>Tracheophyta</taxon>
        <taxon>Spermatophyta</taxon>
        <taxon>Pinopsida</taxon>
        <taxon>Pinidae</taxon>
        <taxon>Conifers I</taxon>
        <taxon>Pinales</taxon>
        <taxon>Pinaceae</taxon>
        <taxon>Picea</taxon>
    </lineage>
</organism>
<evidence type="ECO:0000313" key="1">
    <source>
        <dbReference type="EMBL" id="ABK23435.1"/>
    </source>
</evidence>
<evidence type="ECO:0008006" key="3">
    <source>
        <dbReference type="Google" id="ProtNLM"/>
    </source>
</evidence>